<dbReference type="PROSITE" id="PS50041">
    <property type="entry name" value="C_TYPE_LECTIN_2"/>
    <property type="match status" value="1"/>
</dbReference>
<feature type="domain" description="C-type lectin" evidence="27">
    <location>
        <begin position="15"/>
        <end position="135"/>
    </location>
</feature>
<evidence type="ECO:0000256" key="21">
    <source>
        <dbReference type="ARBA" id="ARBA00043124"/>
    </source>
</evidence>
<evidence type="ECO:0000256" key="2">
    <source>
        <dbReference type="ARBA" id="ARBA00007360"/>
    </source>
</evidence>
<comment type="similarity">
    <text evidence="2">Belongs to the selectin/LECAM family.</text>
</comment>
<feature type="domain" description="Sushi" evidence="28">
    <location>
        <begin position="175"/>
        <end position="238"/>
    </location>
</feature>
<keyword evidence="10" id="KW-0677">Repeat</keyword>
<dbReference type="InterPro" id="IPR018378">
    <property type="entry name" value="C-type_lectin_CS"/>
</dbReference>
<name>A0A8C1KDH5_CYPCA</name>
<keyword evidence="16" id="KW-0325">Glycoprotein</keyword>
<keyword evidence="15 23" id="KW-1015">Disulfide bond</keyword>
<dbReference type="InterPro" id="IPR016186">
    <property type="entry name" value="C-type_lectin-like/link_sf"/>
</dbReference>
<dbReference type="GO" id="GO:0005886">
    <property type="term" value="C:plasma membrane"/>
    <property type="evidence" value="ECO:0007669"/>
    <property type="project" value="UniProtKB-SubCell"/>
</dbReference>
<dbReference type="SUPFAM" id="SSF57196">
    <property type="entry name" value="EGF/Laminin"/>
    <property type="match status" value="1"/>
</dbReference>
<evidence type="ECO:0000256" key="4">
    <source>
        <dbReference type="ARBA" id="ARBA00022536"/>
    </source>
</evidence>
<keyword evidence="5 24" id="KW-0768">Sushi</keyword>
<evidence type="ECO:0000256" key="22">
    <source>
        <dbReference type="ARBA" id="ARBA00045695"/>
    </source>
</evidence>
<keyword evidence="14 25" id="KW-0472">Membrane</keyword>
<evidence type="ECO:0000256" key="17">
    <source>
        <dbReference type="ARBA" id="ARBA00038738"/>
    </source>
</evidence>
<evidence type="ECO:0000256" key="9">
    <source>
        <dbReference type="ARBA" id="ARBA00022734"/>
    </source>
</evidence>
<comment type="subunit">
    <text evidence="17">Interacts with SELPLG/PSGL1 and PODXL2 through the sialyl Lewis X epitope. SELPLG sulfation appears not to be required for this interaction.</text>
</comment>
<dbReference type="InterPro" id="IPR001304">
    <property type="entry name" value="C-type_lectin-like"/>
</dbReference>
<dbReference type="PROSITE" id="PS01186">
    <property type="entry name" value="EGF_2"/>
    <property type="match status" value="1"/>
</dbReference>
<comment type="function">
    <text evidence="22">Cell-surface glycoprotein having a role in immunoadhesion. Mediates in the adhesion of blood neutrophils in cytokine-activated endothelium through interaction with SELPLG/PSGL1. May have a role in capillary morphogenesis.</text>
</comment>
<keyword evidence="8" id="KW-0732">Signal</keyword>
<evidence type="ECO:0000256" key="10">
    <source>
        <dbReference type="ARBA" id="ARBA00022737"/>
    </source>
</evidence>
<keyword evidence="9" id="KW-0430">Lectin</keyword>
<evidence type="ECO:0000256" key="15">
    <source>
        <dbReference type="ARBA" id="ARBA00023157"/>
    </source>
</evidence>
<dbReference type="CDD" id="cd00054">
    <property type="entry name" value="EGF_CA"/>
    <property type="match status" value="1"/>
</dbReference>
<dbReference type="Proteomes" id="UP000694427">
    <property type="component" value="Unplaced"/>
</dbReference>
<dbReference type="InterPro" id="IPR033991">
    <property type="entry name" value="Selectin_CTLD"/>
</dbReference>
<evidence type="ECO:0000256" key="23">
    <source>
        <dbReference type="PROSITE-ProRule" id="PRU00076"/>
    </source>
</evidence>
<dbReference type="PANTHER" id="PTHR19325:SF493">
    <property type="entry name" value="E-SELECTIN"/>
    <property type="match status" value="1"/>
</dbReference>
<feature type="domain" description="EGF-like" evidence="26">
    <location>
        <begin position="135"/>
        <end position="172"/>
    </location>
</feature>
<evidence type="ECO:0000259" key="27">
    <source>
        <dbReference type="PROSITE" id="PS50041"/>
    </source>
</evidence>
<dbReference type="GO" id="GO:0046872">
    <property type="term" value="F:metal ion binding"/>
    <property type="evidence" value="ECO:0007669"/>
    <property type="project" value="UniProtKB-KW"/>
</dbReference>
<dbReference type="PROSITE" id="PS50923">
    <property type="entry name" value="SUSHI"/>
    <property type="match status" value="4"/>
</dbReference>
<dbReference type="PRINTS" id="PR00343">
    <property type="entry name" value="SELECTIN"/>
</dbReference>
<evidence type="ECO:0000256" key="16">
    <source>
        <dbReference type="ARBA" id="ARBA00023180"/>
    </source>
</evidence>
<evidence type="ECO:0000256" key="6">
    <source>
        <dbReference type="ARBA" id="ARBA00022692"/>
    </source>
</evidence>
<dbReference type="SMART" id="SM00034">
    <property type="entry name" value="CLECT"/>
    <property type="match status" value="1"/>
</dbReference>
<feature type="domain" description="Sushi" evidence="28">
    <location>
        <begin position="428"/>
        <end position="491"/>
    </location>
</feature>
<dbReference type="PROSITE" id="PS00022">
    <property type="entry name" value="EGF_1"/>
    <property type="match status" value="1"/>
</dbReference>
<feature type="transmembrane region" description="Helical" evidence="25">
    <location>
        <begin position="577"/>
        <end position="597"/>
    </location>
</feature>
<keyword evidence="3" id="KW-1003">Cell membrane</keyword>
<feature type="domain" description="Sushi" evidence="28">
    <location>
        <begin position="298"/>
        <end position="360"/>
    </location>
</feature>
<comment type="subcellular location">
    <subcellularLocation>
        <location evidence="1">Cell membrane</location>
        <topology evidence="1">Single-pass type I membrane protein</topology>
    </subcellularLocation>
</comment>
<dbReference type="PROSITE" id="PS00615">
    <property type="entry name" value="C_TYPE_LECTIN_1"/>
    <property type="match status" value="1"/>
</dbReference>
<keyword evidence="7" id="KW-0479">Metal-binding</keyword>
<feature type="disulfide bond" evidence="24">
    <location>
        <begin position="209"/>
        <end position="236"/>
    </location>
</feature>
<reference evidence="29" key="2">
    <citation type="submission" date="2025-09" db="UniProtKB">
        <authorList>
            <consortium name="Ensembl"/>
        </authorList>
    </citation>
    <scope>IDENTIFICATION</scope>
</reference>
<dbReference type="SMART" id="SM00032">
    <property type="entry name" value="CCP"/>
    <property type="match status" value="6"/>
</dbReference>
<dbReference type="CDD" id="cd00033">
    <property type="entry name" value="CCP"/>
    <property type="match status" value="6"/>
</dbReference>
<evidence type="ECO:0000256" key="12">
    <source>
        <dbReference type="ARBA" id="ARBA00022889"/>
    </source>
</evidence>
<dbReference type="SUPFAM" id="SSF57535">
    <property type="entry name" value="Complement control module/SCR domain"/>
    <property type="match status" value="6"/>
</dbReference>
<evidence type="ECO:0000256" key="24">
    <source>
        <dbReference type="PROSITE-ProRule" id="PRU00302"/>
    </source>
</evidence>
<evidence type="ECO:0000256" key="11">
    <source>
        <dbReference type="ARBA" id="ARBA00022837"/>
    </source>
</evidence>
<evidence type="ECO:0000313" key="29">
    <source>
        <dbReference type="Ensembl" id="ENSCCRP00010045850.1"/>
    </source>
</evidence>
<reference evidence="29" key="1">
    <citation type="submission" date="2025-08" db="UniProtKB">
        <authorList>
            <consortium name="Ensembl"/>
        </authorList>
    </citation>
    <scope>IDENTIFICATION</scope>
</reference>
<dbReference type="Gene3D" id="3.10.100.10">
    <property type="entry name" value="Mannose-Binding Protein A, subunit A"/>
    <property type="match status" value="1"/>
</dbReference>
<keyword evidence="30" id="KW-1185">Reference proteome</keyword>
<proteinExistence type="inferred from homology"/>
<sequence length="626" mass="70798">MQWFNSAVLNLWRGTEGWSYHSSTKTMDWESARHWCRQHYTDMVAIQNKEEISHLNSILPKVKGYYWIGIRKINGSWTWVGTNKTLTKEAENWADKEPNNGKNNEDCVEIYIKREKDEGKWNDESCLKMKTALCYTASCKHDSCVSGQGECVETINSHKCSCFEGFYGERCEHVVKCKPEDIPPQEHASVRCSHPYGNFSYDSQCEYSCVEGYELKGSSTTRCTSTTEWSSKPPTCELVRCPELIKPQKGQMQCLHSLDIFSYQSTCEFMCEEGYTLRDSSSSTLLCGATGHWNDSQPTCEKDITPPDHASMRCSHPHGNFSYDSQCEYSCEEGYELKGSSTTRCTSTTEWSSKPPTCELVRCPELIKPQKGQMQCLHSLDIFSYQSTCEFMCEEGYTLRDSSSSTLFCGAMGHWNDSQPTCESKKVIKCKPEDITPPDHASVHCSHPHENFSYDSQCEYSCEEGYELKGSSMTRCTSTTEWSSKPPTCELIQCPALDIPINGELSCTSSFKYGSKCSFSCAEGFYIQGASEISCTKVNLFHLVDEVKKTLYGLPHFFFFFSAHPDPSTSLLEATEVTLGVSGAIGVSALGLVLWILKRLRRKGESNSLLNFLNMFLVFNYMLKMN</sequence>
<feature type="domain" description="Sushi" evidence="28">
    <location>
        <begin position="361"/>
        <end position="424"/>
    </location>
</feature>
<evidence type="ECO:0000256" key="13">
    <source>
        <dbReference type="ARBA" id="ARBA00022989"/>
    </source>
</evidence>
<organism evidence="29 30">
    <name type="scientific">Cyprinus carpio</name>
    <name type="common">Common carp</name>
    <dbReference type="NCBI Taxonomy" id="7962"/>
    <lineage>
        <taxon>Eukaryota</taxon>
        <taxon>Metazoa</taxon>
        <taxon>Chordata</taxon>
        <taxon>Craniata</taxon>
        <taxon>Vertebrata</taxon>
        <taxon>Euteleostomi</taxon>
        <taxon>Actinopterygii</taxon>
        <taxon>Neopterygii</taxon>
        <taxon>Teleostei</taxon>
        <taxon>Ostariophysi</taxon>
        <taxon>Cypriniformes</taxon>
        <taxon>Cyprinidae</taxon>
        <taxon>Cyprininae</taxon>
        <taxon>Cyprinus</taxon>
    </lineage>
</organism>
<feature type="disulfide bond" evidence="23">
    <location>
        <begin position="162"/>
        <end position="171"/>
    </location>
</feature>
<dbReference type="GO" id="GO:0007155">
    <property type="term" value="P:cell adhesion"/>
    <property type="evidence" value="ECO:0007669"/>
    <property type="project" value="UniProtKB-KW"/>
</dbReference>
<feature type="disulfide bond" evidence="24">
    <location>
        <begin position="331"/>
        <end position="358"/>
    </location>
</feature>
<dbReference type="GO" id="GO:0030246">
    <property type="term" value="F:carbohydrate binding"/>
    <property type="evidence" value="ECO:0007669"/>
    <property type="project" value="UniProtKB-KW"/>
</dbReference>
<evidence type="ECO:0000256" key="3">
    <source>
        <dbReference type="ARBA" id="ARBA00022475"/>
    </source>
</evidence>
<keyword evidence="12" id="KW-0130">Cell adhesion</keyword>
<evidence type="ECO:0000256" key="20">
    <source>
        <dbReference type="ARBA" id="ARBA00042113"/>
    </source>
</evidence>
<dbReference type="Pfam" id="PF00059">
    <property type="entry name" value="Lectin_C"/>
    <property type="match status" value="1"/>
</dbReference>
<dbReference type="PANTHER" id="PTHR19325">
    <property type="entry name" value="COMPLEMENT COMPONENT-RELATED SUSHI DOMAIN-CONTAINING"/>
    <property type="match status" value="1"/>
</dbReference>
<dbReference type="InterPro" id="IPR000436">
    <property type="entry name" value="Sushi_SCR_CCP_dom"/>
</dbReference>
<dbReference type="AlphaFoldDB" id="A0A8C1KDH5"/>
<dbReference type="InterPro" id="IPR050350">
    <property type="entry name" value="Compl-Cell_Adhes-Reg"/>
</dbReference>
<evidence type="ECO:0000256" key="25">
    <source>
        <dbReference type="SAM" id="Phobius"/>
    </source>
</evidence>
<keyword evidence="4 23" id="KW-0245">EGF-like domain</keyword>
<dbReference type="InterPro" id="IPR035976">
    <property type="entry name" value="Sushi/SCR/CCP_sf"/>
</dbReference>
<dbReference type="InterPro" id="IPR000742">
    <property type="entry name" value="EGF"/>
</dbReference>
<evidence type="ECO:0000256" key="18">
    <source>
        <dbReference type="ARBA" id="ARBA00040812"/>
    </source>
</evidence>
<dbReference type="CDD" id="cd03592">
    <property type="entry name" value="CLECT_selectins_like"/>
    <property type="match status" value="1"/>
</dbReference>
<dbReference type="Gene3D" id="2.10.70.10">
    <property type="entry name" value="Complement Module, domain 1"/>
    <property type="match status" value="6"/>
</dbReference>
<evidence type="ECO:0000256" key="5">
    <source>
        <dbReference type="ARBA" id="ARBA00022659"/>
    </source>
</evidence>
<feature type="disulfide bond" evidence="24">
    <location>
        <begin position="462"/>
        <end position="489"/>
    </location>
</feature>
<comment type="caution">
    <text evidence="23">Lacks conserved residue(s) required for the propagation of feature annotation.</text>
</comment>
<protein>
    <recommendedName>
        <fullName evidence="18">E-selectin</fullName>
    </recommendedName>
    <alternativeName>
        <fullName evidence="19">CD62 antigen-like family member E</fullName>
    </alternativeName>
    <alternativeName>
        <fullName evidence="20">Endothelial leukocyte adhesion molecule 1</fullName>
    </alternativeName>
    <alternativeName>
        <fullName evidence="21">Leukocyte-endothelial cell adhesion molecule 2</fullName>
    </alternativeName>
</protein>
<evidence type="ECO:0000256" key="1">
    <source>
        <dbReference type="ARBA" id="ARBA00004251"/>
    </source>
</evidence>
<keyword evidence="13 25" id="KW-1133">Transmembrane helix</keyword>
<evidence type="ECO:0000256" key="7">
    <source>
        <dbReference type="ARBA" id="ARBA00022723"/>
    </source>
</evidence>
<keyword evidence="6 25" id="KW-0812">Transmembrane</keyword>
<evidence type="ECO:0000259" key="26">
    <source>
        <dbReference type="PROSITE" id="PS50026"/>
    </source>
</evidence>
<dbReference type="InterPro" id="IPR002396">
    <property type="entry name" value="Selectin_superfamily"/>
</dbReference>
<evidence type="ECO:0000256" key="8">
    <source>
        <dbReference type="ARBA" id="ARBA00022729"/>
    </source>
</evidence>
<dbReference type="SUPFAM" id="SSF56436">
    <property type="entry name" value="C-type lectin-like"/>
    <property type="match status" value="1"/>
</dbReference>
<accession>A0A8C1KDH5</accession>
<evidence type="ECO:0000313" key="30">
    <source>
        <dbReference type="Proteomes" id="UP000694427"/>
    </source>
</evidence>
<dbReference type="InterPro" id="IPR016187">
    <property type="entry name" value="CTDL_fold"/>
</dbReference>
<dbReference type="Pfam" id="PF00084">
    <property type="entry name" value="Sushi"/>
    <property type="match status" value="6"/>
</dbReference>
<evidence type="ECO:0000256" key="14">
    <source>
        <dbReference type="ARBA" id="ARBA00023136"/>
    </source>
</evidence>
<dbReference type="Ensembl" id="ENSCCRT00010050248.1">
    <property type="protein sequence ID" value="ENSCCRP00010045850.1"/>
    <property type="gene ID" value="ENSCCRG00010019317.1"/>
</dbReference>
<evidence type="ECO:0000256" key="19">
    <source>
        <dbReference type="ARBA" id="ARBA00041401"/>
    </source>
</evidence>
<dbReference type="PROSITE" id="PS50026">
    <property type="entry name" value="EGF_3"/>
    <property type="match status" value="1"/>
</dbReference>
<keyword evidence="11" id="KW-0106">Calcium</keyword>
<evidence type="ECO:0000259" key="28">
    <source>
        <dbReference type="PROSITE" id="PS50923"/>
    </source>
</evidence>